<dbReference type="EMBL" id="BALG01000415">
    <property type="protein sequence ID" value="GAC44273.1"/>
    <property type="molecule type" value="Genomic_DNA"/>
</dbReference>
<protein>
    <submittedName>
        <fullName evidence="1">Transposase and inactivated derivative</fullName>
    </submittedName>
</protein>
<evidence type="ECO:0000313" key="2">
    <source>
        <dbReference type="Proteomes" id="UP000029453"/>
    </source>
</evidence>
<keyword evidence="2" id="KW-1185">Reference proteome</keyword>
<accession>M9M8I5</accession>
<dbReference type="AlphaFoldDB" id="M9M8I5"/>
<reference evidence="1 2" key="1">
    <citation type="submission" date="2012-10" db="EMBL/GenBank/DDBJ databases">
        <title>Draft Genome Sequence of Paenibacillus popilliae ATCC 14706T.</title>
        <authorList>
            <person name="Iiyama K."/>
            <person name="Mori K."/>
            <person name="Mon H."/>
            <person name="Chieda Y."/>
            <person name="Lee J.M."/>
            <person name="Kusakabe T."/>
            <person name="Tashiro K."/>
            <person name="Asano S."/>
            <person name="Yasunaga-Aoki C."/>
            <person name="Shimizu S."/>
        </authorList>
    </citation>
    <scope>NUCLEOTIDE SEQUENCE [LARGE SCALE GENOMIC DNA]</scope>
    <source>
        <strain evidence="1 2">ATCC 14706</strain>
    </source>
</reference>
<gene>
    <name evidence="1" type="ORF">PPOP_3676</name>
</gene>
<sequence>RIHKILQDGNIKLTTYLSDVFGVSGRALLESVMNGVVLEPADVKARVKTQVRKKSMLT</sequence>
<feature type="non-terminal residue" evidence="1">
    <location>
        <position position="1"/>
    </location>
</feature>
<organism evidence="1 2">
    <name type="scientific">Paenibacillus popilliae ATCC 14706</name>
    <dbReference type="NCBI Taxonomy" id="1212764"/>
    <lineage>
        <taxon>Bacteria</taxon>
        <taxon>Bacillati</taxon>
        <taxon>Bacillota</taxon>
        <taxon>Bacilli</taxon>
        <taxon>Bacillales</taxon>
        <taxon>Paenibacillaceae</taxon>
        <taxon>Paenibacillus</taxon>
    </lineage>
</organism>
<dbReference type="Proteomes" id="UP000029453">
    <property type="component" value="Unassembled WGS sequence"/>
</dbReference>
<proteinExistence type="predicted"/>
<name>M9M8I5_PAEPP</name>
<comment type="caution">
    <text evidence="1">The sequence shown here is derived from an EMBL/GenBank/DDBJ whole genome shotgun (WGS) entry which is preliminary data.</text>
</comment>
<evidence type="ECO:0000313" key="1">
    <source>
        <dbReference type="EMBL" id="GAC44273.1"/>
    </source>
</evidence>